<dbReference type="EMBL" id="QAPG01000074">
    <property type="protein sequence ID" value="TDZ32684.1"/>
    <property type="molecule type" value="Genomic_DNA"/>
</dbReference>
<dbReference type="GO" id="GO:0005576">
    <property type="term" value="C:extracellular region"/>
    <property type="evidence" value="ECO:0007669"/>
    <property type="project" value="UniProtKB-SubCell"/>
</dbReference>
<dbReference type="Gene3D" id="2.40.350.20">
    <property type="match status" value="1"/>
</dbReference>
<evidence type="ECO:0000256" key="2">
    <source>
        <dbReference type="ARBA" id="ARBA00022525"/>
    </source>
</evidence>
<evidence type="ECO:0000256" key="4">
    <source>
        <dbReference type="ARBA" id="ARBA00023157"/>
    </source>
</evidence>
<evidence type="ECO:0000256" key="6">
    <source>
        <dbReference type="SAM" id="SignalP"/>
    </source>
</evidence>
<gene>
    <name evidence="8" type="primary">PEVD1-1</name>
    <name evidence="8" type="ORF">C8035_v011025</name>
</gene>
<feature type="domain" description="AA1-like" evidence="7">
    <location>
        <begin position="27"/>
        <end position="144"/>
    </location>
</feature>
<reference evidence="8 9" key="1">
    <citation type="submission" date="2018-11" db="EMBL/GenBank/DDBJ databases">
        <title>Genome sequence and assembly of Colletotrichum spinosum.</title>
        <authorList>
            <person name="Gan P."/>
            <person name="Shirasu K."/>
        </authorList>
    </citation>
    <scope>NUCLEOTIDE SEQUENCE [LARGE SCALE GENOMIC DNA]</scope>
    <source>
        <strain evidence="8 9">CBS 515.97</strain>
    </source>
</reference>
<evidence type="ECO:0000256" key="5">
    <source>
        <dbReference type="PROSITE-ProRule" id="PRU01243"/>
    </source>
</evidence>
<evidence type="ECO:0000313" key="8">
    <source>
        <dbReference type="EMBL" id="TDZ32684.1"/>
    </source>
</evidence>
<feature type="signal peptide" evidence="6">
    <location>
        <begin position="1"/>
        <end position="18"/>
    </location>
</feature>
<sequence>MQLTLATVTALFGAAALAAPAPQAEPLPNENVKIADFAVRKGLNGTITNVYFSLTGNNATDLPCAGANPAFPSDVINCVNSDSKYRFTLRKGTKTDYALRIFHELSIAAGFWGEGDVPSYCHTGGLGQITCNQVGGPIVINIDATGPPINP</sequence>
<comment type="caution">
    <text evidence="8">The sequence shown here is derived from an EMBL/GenBank/DDBJ whole genome shotgun (WGS) entry which is preliminary data.</text>
</comment>
<name>A0A4R8QA57_9PEZI</name>
<comment type="subcellular location">
    <subcellularLocation>
        <location evidence="1">Secreted</location>
    </subcellularLocation>
</comment>
<dbReference type="InterPro" id="IPR032382">
    <property type="entry name" value="AltA1"/>
</dbReference>
<accession>A0A4R8QA57</accession>
<keyword evidence="3 6" id="KW-0732">Signal</keyword>
<keyword evidence="4" id="KW-1015">Disulfide bond</keyword>
<keyword evidence="2" id="KW-0964">Secreted</keyword>
<protein>
    <submittedName>
        <fullName evidence="8">Effector protein PevD1</fullName>
    </submittedName>
</protein>
<dbReference type="Pfam" id="PF16541">
    <property type="entry name" value="AltA1"/>
    <property type="match status" value="1"/>
</dbReference>
<dbReference type="AlphaFoldDB" id="A0A4R8QA57"/>
<evidence type="ECO:0000256" key="1">
    <source>
        <dbReference type="ARBA" id="ARBA00004613"/>
    </source>
</evidence>
<evidence type="ECO:0000313" key="9">
    <source>
        <dbReference type="Proteomes" id="UP000295083"/>
    </source>
</evidence>
<evidence type="ECO:0000256" key="3">
    <source>
        <dbReference type="ARBA" id="ARBA00022729"/>
    </source>
</evidence>
<organism evidence="8 9">
    <name type="scientific">Colletotrichum spinosum</name>
    <dbReference type="NCBI Taxonomy" id="1347390"/>
    <lineage>
        <taxon>Eukaryota</taxon>
        <taxon>Fungi</taxon>
        <taxon>Dikarya</taxon>
        <taxon>Ascomycota</taxon>
        <taxon>Pezizomycotina</taxon>
        <taxon>Sordariomycetes</taxon>
        <taxon>Hypocreomycetidae</taxon>
        <taxon>Glomerellales</taxon>
        <taxon>Glomerellaceae</taxon>
        <taxon>Colletotrichum</taxon>
        <taxon>Colletotrichum orbiculare species complex</taxon>
    </lineage>
</organism>
<evidence type="ECO:0000259" key="7">
    <source>
        <dbReference type="PROSITE" id="PS51895"/>
    </source>
</evidence>
<feature type="chain" id="PRO_5020702723" evidence="6">
    <location>
        <begin position="19"/>
        <end position="151"/>
    </location>
</feature>
<comment type="caution">
    <text evidence="5">Lacks conserved residue(s) required for the propagation of feature annotation.</text>
</comment>
<keyword evidence="9" id="KW-1185">Reference proteome</keyword>
<dbReference type="PROSITE" id="PS51895">
    <property type="entry name" value="AA1"/>
    <property type="match status" value="1"/>
</dbReference>
<proteinExistence type="predicted"/>
<dbReference type="Proteomes" id="UP000295083">
    <property type="component" value="Unassembled WGS sequence"/>
</dbReference>